<dbReference type="STRING" id="1090615.SAMN04515671_0908"/>
<dbReference type="InterPro" id="IPR023393">
    <property type="entry name" value="START-like_dom_sf"/>
</dbReference>
<dbReference type="Gene3D" id="3.30.530.20">
    <property type="match status" value="1"/>
</dbReference>
<organism evidence="1 2">
    <name type="scientific">Nakamurella panacisegetis</name>
    <dbReference type="NCBI Taxonomy" id="1090615"/>
    <lineage>
        <taxon>Bacteria</taxon>
        <taxon>Bacillati</taxon>
        <taxon>Actinomycetota</taxon>
        <taxon>Actinomycetes</taxon>
        <taxon>Nakamurellales</taxon>
        <taxon>Nakamurellaceae</taxon>
        <taxon>Nakamurella</taxon>
    </lineage>
</organism>
<sequence>MPTSLSVTHDFAAPPATVYQLLTDRAFLERRLAETGGIDPAVVSLDVDGAAAKVVTRQSIPSSALPSMVASMIPGDPVTERTEEWHTDGESHVAPFTVVIKGAPATLKGTMTLAPSGAGSTLSVEGQAHVPIPMFGGKIEGIVVEQVTALLNREADYTAAALTS</sequence>
<dbReference type="SUPFAM" id="SSF55961">
    <property type="entry name" value="Bet v1-like"/>
    <property type="match status" value="1"/>
</dbReference>
<dbReference type="EMBL" id="LT629710">
    <property type="protein sequence ID" value="SDO42828.1"/>
    <property type="molecule type" value="Genomic_DNA"/>
</dbReference>
<gene>
    <name evidence="1" type="ORF">SAMN04515671_0908</name>
</gene>
<evidence type="ECO:0008006" key="3">
    <source>
        <dbReference type="Google" id="ProtNLM"/>
    </source>
</evidence>
<accession>A0A1H0JGE4</accession>
<protein>
    <recommendedName>
        <fullName evidence="3">DUF2505 domain-containing protein</fullName>
    </recommendedName>
</protein>
<keyword evidence="2" id="KW-1185">Reference proteome</keyword>
<dbReference type="InterPro" id="IPR019639">
    <property type="entry name" value="DUF2505"/>
</dbReference>
<evidence type="ECO:0000313" key="2">
    <source>
        <dbReference type="Proteomes" id="UP000198741"/>
    </source>
</evidence>
<dbReference type="Pfam" id="PF10698">
    <property type="entry name" value="DUF2505"/>
    <property type="match status" value="1"/>
</dbReference>
<reference evidence="1 2" key="1">
    <citation type="submission" date="2016-10" db="EMBL/GenBank/DDBJ databases">
        <authorList>
            <person name="de Groot N.N."/>
        </authorList>
    </citation>
    <scope>NUCLEOTIDE SEQUENCE [LARGE SCALE GENOMIC DNA]</scope>
    <source>
        <strain evidence="2">P4-7,KCTC 19426,CECT 7604</strain>
    </source>
</reference>
<evidence type="ECO:0000313" key="1">
    <source>
        <dbReference type="EMBL" id="SDO42828.1"/>
    </source>
</evidence>
<proteinExistence type="predicted"/>
<dbReference type="RefSeq" id="WP_090474776.1">
    <property type="nucleotide sequence ID" value="NZ_LT629710.1"/>
</dbReference>
<dbReference type="OrthoDB" id="5178774at2"/>
<name>A0A1H0JGE4_9ACTN</name>
<dbReference type="Proteomes" id="UP000198741">
    <property type="component" value="Chromosome I"/>
</dbReference>
<dbReference type="AlphaFoldDB" id="A0A1H0JGE4"/>